<dbReference type="GO" id="GO:0003697">
    <property type="term" value="F:single-stranded DNA binding"/>
    <property type="evidence" value="ECO:0007669"/>
    <property type="project" value="UniProtKB-UniRule"/>
</dbReference>
<accession>A0A511MTC6</accession>
<keyword evidence="1 2" id="KW-0238">DNA-binding</keyword>
<keyword evidence="6" id="KW-1185">Reference proteome</keyword>
<evidence type="ECO:0000256" key="3">
    <source>
        <dbReference type="RuleBase" id="RU000524"/>
    </source>
</evidence>
<dbReference type="Pfam" id="PF00436">
    <property type="entry name" value="SSB"/>
    <property type="match status" value="1"/>
</dbReference>
<evidence type="ECO:0000313" key="5">
    <source>
        <dbReference type="EMBL" id="GEM43830.1"/>
    </source>
</evidence>
<dbReference type="PANTHER" id="PTHR10302:SF27">
    <property type="entry name" value="SINGLE-STRANDED DNA-BINDING PROTEIN"/>
    <property type="match status" value="1"/>
</dbReference>
<organism evidence="5 6">
    <name type="scientific">Nocardia ninae NBRC 108245</name>
    <dbReference type="NCBI Taxonomy" id="1210091"/>
    <lineage>
        <taxon>Bacteria</taxon>
        <taxon>Bacillati</taxon>
        <taxon>Actinomycetota</taxon>
        <taxon>Actinomycetes</taxon>
        <taxon>Mycobacteriales</taxon>
        <taxon>Nocardiaceae</taxon>
        <taxon>Nocardia</taxon>
    </lineage>
</organism>
<dbReference type="HAMAP" id="MF_00984">
    <property type="entry name" value="SSB"/>
    <property type="match status" value="1"/>
</dbReference>
<sequence>MAGDLFVTVVGNLTDNPDLRQTPAGKPVLNLTVAQNTRFFDRHSSEWKDGDTLFVRCNIWDHQAVHAAQSLRRGMRVIVTGKLKQRSYDTAEGEKRYVTEVLVDEIGPSLRGAVADVAKIDRNAVDPREPAAHSALEPSSDPAPAVENQLATVGAGDDEPPF</sequence>
<comment type="subunit">
    <text evidence="2">Homotetramer.</text>
</comment>
<dbReference type="EMBL" id="BJXA01000116">
    <property type="protein sequence ID" value="GEM43830.1"/>
    <property type="molecule type" value="Genomic_DNA"/>
</dbReference>
<evidence type="ECO:0000256" key="4">
    <source>
        <dbReference type="SAM" id="MobiDB-lite"/>
    </source>
</evidence>
<dbReference type="GO" id="GO:0006260">
    <property type="term" value="P:DNA replication"/>
    <property type="evidence" value="ECO:0007669"/>
    <property type="project" value="InterPro"/>
</dbReference>
<feature type="region of interest" description="Disordered" evidence="4">
    <location>
        <begin position="125"/>
        <end position="162"/>
    </location>
</feature>
<gene>
    <name evidence="5" type="ORF">NN4_83490</name>
</gene>
<dbReference type="Gene3D" id="2.40.50.140">
    <property type="entry name" value="Nucleic acid-binding proteins"/>
    <property type="match status" value="1"/>
</dbReference>
<dbReference type="OrthoDB" id="9809878at2"/>
<protein>
    <recommendedName>
        <fullName evidence="2 3">Single-stranded DNA-binding protein</fullName>
        <shortName evidence="2">SSB</shortName>
    </recommendedName>
</protein>
<dbReference type="NCBIfam" id="TIGR00621">
    <property type="entry name" value="ssb"/>
    <property type="match status" value="1"/>
</dbReference>
<proteinExistence type="inferred from homology"/>
<evidence type="ECO:0000256" key="2">
    <source>
        <dbReference type="HAMAP-Rule" id="MF_00984"/>
    </source>
</evidence>
<dbReference type="InterPro" id="IPR012340">
    <property type="entry name" value="NA-bd_OB-fold"/>
</dbReference>
<dbReference type="RefSeq" id="WP_147143124.1">
    <property type="nucleotide sequence ID" value="NZ_BJXA01000116.1"/>
</dbReference>
<dbReference type="InterPro" id="IPR000424">
    <property type="entry name" value="Primosome_PriB/ssb"/>
</dbReference>
<reference evidence="5 6" key="1">
    <citation type="submission" date="2019-07" db="EMBL/GenBank/DDBJ databases">
        <title>Whole genome shotgun sequence of Nocardia ninae NBRC 108245.</title>
        <authorList>
            <person name="Hosoyama A."/>
            <person name="Uohara A."/>
            <person name="Ohji S."/>
            <person name="Ichikawa N."/>
        </authorList>
    </citation>
    <scope>NUCLEOTIDE SEQUENCE [LARGE SCALE GENOMIC DNA]</scope>
    <source>
        <strain evidence="5 6">NBRC 108245</strain>
    </source>
</reference>
<evidence type="ECO:0000313" key="6">
    <source>
        <dbReference type="Proteomes" id="UP000321424"/>
    </source>
</evidence>
<dbReference type="Proteomes" id="UP000321424">
    <property type="component" value="Unassembled WGS sequence"/>
</dbReference>
<dbReference type="GO" id="GO:0009295">
    <property type="term" value="C:nucleoid"/>
    <property type="evidence" value="ECO:0007669"/>
    <property type="project" value="TreeGrafter"/>
</dbReference>
<dbReference type="AlphaFoldDB" id="A0A511MTC6"/>
<comment type="caution">
    <text evidence="2">Lacks conserved residue(s) required for the propagation of feature annotation.</text>
</comment>
<name>A0A511MTC6_9NOCA</name>
<dbReference type="SUPFAM" id="SSF50249">
    <property type="entry name" value="Nucleic acid-binding proteins"/>
    <property type="match status" value="1"/>
</dbReference>
<evidence type="ECO:0000256" key="1">
    <source>
        <dbReference type="ARBA" id="ARBA00023125"/>
    </source>
</evidence>
<comment type="caution">
    <text evidence="5">The sequence shown here is derived from an EMBL/GenBank/DDBJ whole genome shotgun (WGS) entry which is preliminary data.</text>
</comment>
<dbReference type="PROSITE" id="PS50935">
    <property type="entry name" value="SSB"/>
    <property type="match status" value="1"/>
</dbReference>
<dbReference type="InterPro" id="IPR011344">
    <property type="entry name" value="ssDNA-bd"/>
</dbReference>
<dbReference type="CDD" id="cd04496">
    <property type="entry name" value="SSB_OBF"/>
    <property type="match status" value="1"/>
</dbReference>
<dbReference type="PANTHER" id="PTHR10302">
    <property type="entry name" value="SINGLE-STRANDED DNA-BINDING PROTEIN"/>
    <property type="match status" value="1"/>
</dbReference>